<organism evidence="2 3">
    <name type="scientific">Plectosphaerella cucumerina</name>
    <dbReference type="NCBI Taxonomy" id="40658"/>
    <lineage>
        <taxon>Eukaryota</taxon>
        <taxon>Fungi</taxon>
        <taxon>Dikarya</taxon>
        <taxon>Ascomycota</taxon>
        <taxon>Pezizomycotina</taxon>
        <taxon>Sordariomycetes</taxon>
        <taxon>Hypocreomycetidae</taxon>
        <taxon>Glomerellales</taxon>
        <taxon>Plectosphaerellaceae</taxon>
        <taxon>Plectosphaerella</taxon>
    </lineage>
</organism>
<evidence type="ECO:0000313" key="2">
    <source>
        <dbReference type="EMBL" id="KAH7358736.1"/>
    </source>
</evidence>
<proteinExistence type="predicted"/>
<comment type="caution">
    <text evidence="2">The sequence shown here is derived from an EMBL/GenBank/DDBJ whole genome shotgun (WGS) entry which is preliminary data.</text>
</comment>
<keyword evidence="3" id="KW-1185">Reference proteome</keyword>
<name>A0A8K0T9H7_9PEZI</name>
<dbReference type="Proteomes" id="UP000813385">
    <property type="component" value="Unassembled WGS sequence"/>
</dbReference>
<reference evidence="2" key="1">
    <citation type="journal article" date="2021" name="Nat. Commun.">
        <title>Genetic determinants of endophytism in the Arabidopsis root mycobiome.</title>
        <authorList>
            <person name="Mesny F."/>
            <person name="Miyauchi S."/>
            <person name="Thiergart T."/>
            <person name="Pickel B."/>
            <person name="Atanasova L."/>
            <person name="Karlsson M."/>
            <person name="Huettel B."/>
            <person name="Barry K.W."/>
            <person name="Haridas S."/>
            <person name="Chen C."/>
            <person name="Bauer D."/>
            <person name="Andreopoulos W."/>
            <person name="Pangilinan J."/>
            <person name="LaButti K."/>
            <person name="Riley R."/>
            <person name="Lipzen A."/>
            <person name="Clum A."/>
            <person name="Drula E."/>
            <person name="Henrissat B."/>
            <person name="Kohler A."/>
            <person name="Grigoriev I.V."/>
            <person name="Martin F.M."/>
            <person name="Hacquard S."/>
        </authorList>
    </citation>
    <scope>NUCLEOTIDE SEQUENCE</scope>
    <source>
        <strain evidence="2">MPI-CAGE-AT-0016</strain>
    </source>
</reference>
<feature type="region of interest" description="Disordered" evidence="1">
    <location>
        <begin position="1"/>
        <end position="34"/>
    </location>
</feature>
<feature type="region of interest" description="Disordered" evidence="1">
    <location>
        <begin position="73"/>
        <end position="130"/>
    </location>
</feature>
<evidence type="ECO:0000256" key="1">
    <source>
        <dbReference type="SAM" id="MobiDB-lite"/>
    </source>
</evidence>
<feature type="compositionally biased region" description="Basic residues" evidence="1">
    <location>
        <begin position="1"/>
        <end position="12"/>
    </location>
</feature>
<evidence type="ECO:0000313" key="3">
    <source>
        <dbReference type="Proteomes" id="UP000813385"/>
    </source>
</evidence>
<dbReference type="AlphaFoldDB" id="A0A8K0T9H7"/>
<gene>
    <name evidence="2" type="ORF">B0T11DRAFT_107512</name>
</gene>
<dbReference type="OrthoDB" id="4509729at2759"/>
<feature type="compositionally biased region" description="Low complexity" evidence="1">
    <location>
        <begin position="73"/>
        <end position="92"/>
    </location>
</feature>
<sequence length="200" mass="22465">MGSSRGTRHHSYTLHVPSRSMSATMMPTPPDSPRMDHSGGFAMQKYFMLAEQHEELRTTLESIRASAQYPPVSITTTTSSSSYASTPAVSPTRGYSSPFGQCPPSSSSRHHSRRSSLAGPPKTRRNSTALTTLPDESILFQLAEEEQRLFDVNEAMKRALTELLNGDQARSDRTFRNWVQCRLMETEKELRSERRRKSAP</sequence>
<accession>A0A8K0T9H7</accession>
<dbReference type="EMBL" id="JAGPXD010000004">
    <property type="protein sequence ID" value="KAH7358736.1"/>
    <property type="molecule type" value="Genomic_DNA"/>
</dbReference>
<protein>
    <submittedName>
        <fullName evidence="2">Uncharacterized protein</fullName>
    </submittedName>
</protein>